<keyword evidence="3" id="KW-1185">Reference proteome</keyword>
<dbReference type="NCBIfam" id="NF038133">
    <property type="entry name" value="choice_anch_L"/>
    <property type="match status" value="1"/>
</dbReference>
<dbReference type="EMBL" id="VORO01000023">
    <property type="protein sequence ID" value="TXD87541.1"/>
    <property type="molecule type" value="Genomic_DNA"/>
</dbReference>
<evidence type="ECO:0000313" key="3">
    <source>
        <dbReference type="Proteomes" id="UP000321578"/>
    </source>
</evidence>
<evidence type="ECO:0000313" key="2">
    <source>
        <dbReference type="EMBL" id="TXD87541.1"/>
    </source>
</evidence>
<dbReference type="OrthoDB" id="9765926at2"/>
<keyword evidence="1" id="KW-0732">Signal</keyword>
<dbReference type="Proteomes" id="UP000321578">
    <property type="component" value="Unassembled WGS sequence"/>
</dbReference>
<comment type="caution">
    <text evidence="2">The sequence shown here is derived from an EMBL/GenBank/DDBJ whole genome shotgun (WGS) entry which is preliminary data.</text>
</comment>
<evidence type="ECO:0000256" key="1">
    <source>
        <dbReference type="SAM" id="SignalP"/>
    </source>
</evidence>
<accession>A0A5C6ZFY2</accession>
<name>A0A5C6ZFY2_9FLAO</name>
<dbReference type="InterPro" id="IPR049804">
    <property type="entry name" value="Choice_anch_L"/>
</dbReference>
<proteinExistence type="predicted"/>
<organism evidence="2 3">
    <name type="scientific">Subsaximicrobium wynnwilliamsii</name>
    <dbReference type="NCBI Taxonomy" id="291179"/>
    <lineage>
        <taxon>Bacteria</taxon>
        <taxon>Pseudomonadati</taxon>
        <taxon>Bacteroidota</taxon>
        <taxon>Flavobacteriia</taxon>
        <taxon>Flavobacteriales</taxon>
        <taxon>Flavobacteriaceae</taxon>
        <taxon>Subsaximicrobium</taxon>
    </lineage>
</organism>
<sequence length="1607" mass="175867">MRDSVLFLILLGSCYLVFAQQITTDASIPLEALIQQNLGQGCVEITNISSTVNGQASGIDSYGSFNRASSDFPFQSGIILSTGTISSAGNVLNTNPLNEGDDNWGTDPDLETALGISDVMNATSVEFDFTTAANQIEFNYLLASEEYLDANPCSYSDGFAFLIRPVGSSQPYTNIALIPGTNIPVNTNTIHNEIVEFCPASNPEYFAGYNLGDTNYNGRTTILAATAAVQPNVKYRIKLVIADQGDKFYDSAVFIESNSFQPSADLGPDIVTCANFYQLNADIENSLATYEWFLNGMPIAGETNPSLQANASGNYQVQISIQLNETSCVIQDSVLVTLNSEASLAPISDYILCDDSSNNAIESFELDSKDAEVLNALTPSTYLLTYHLSQQDAENNLNPLPSPYQNTASPQTIYVRSIDALNGCIVFTSFNLVVNPLPEANPPTAITVCDDGLPDGITQIDLSNTNDQLTGGDPNLFVSYHYTLQDAKSGQNPLYSPYTNINPNETLYIRVFDATTGCSNTTSVEISVQDSPIVNPESTAHINACEQDGDGTEAFDLSSIIGEILQGLTGVTVSFHAQLAEAQTGNNPIANANNYQNVVAGLQTVYIRIVDDTTGCFVILPLELHADITITGFSTIPFYLCDDASEDGIENFDLNQVELYLTNGYETYGILFYESEEDLNAGSNPLNKELPYSVSNSKTLYVTVIDDECETSTTIVLDVVPPINIQGLADVNYCDNDTDGFTSIALDSFNTQVAAGVNGASVSYYLTEMDAIAQDNELPPFYYNLENPQQVWVRVESSLSNCFDIAPLTINVLNSPVANTPSNLIVCDDDQDGIYTIDLESKIPEITTDTTGIAFSFHTDYDEALSASNAIDTPENYDSISQFIYVRVEDETTSCFSVVSFYADINTLPVFEAIADFENCEADGNAIADFFFYLKDQDILNDQTGKQVLYFETAQDAIDRVDIIDKYVAYQNLSSPQTIHVRVESITDEGCFGTSSFVVLVGALPIFNAPTSVFLCDDISNDAVETYDLSQKVDEIIAGSPQDLDVSFHESQYDAQNNLNPVPLNYTNSTNPQAIYARIDDGTYCRAVATFEISIIQVPSVGTPSDLRQCDTDYDGLVPFDISVVEIEILDVRQDNIVVTYHESFEGAETDAEIISDPENYTNTSNPQTVYIKINNTISNCYVTLPINLSVNLPPALNDFQSYVICENETNSFDLSTINSVVSETTSGMTFSYFLSEEDAEANENAINTDYTYNSTNDTLFIRIANNSTGCWTTYDFDLIINPLPIANQPDALEACDDDFDGFFDFDFESQTTFILGSQNANNFELSFYTSAENAFQGSNALPENYESASGQTIYVRVQNMDTGCFSSTQFQTIVFLKPQVAIPDQVICLENLPLLVSANTNNPDDTYLWSTNQSSPEIEIDEIGSYAVTVTSIFGCAITSVFEVTESEAATIEITETVDFSDPNNITITISGIGNYLYQLDANVPQESNVFENVSLGYHTITVIDLNGCSEVSKEVVVIDTPKFVTPNGDGYFDTWHITGVETLTGTIVYIFDRYGKLLKTLTYNGPGWNGTYNGNLMPATDYWFVAKVRKGDIAFEVKGHFALRL</sequence>
<dbReference type="Pfam" id="PF13585">
    <property type="entry name" value="CHU_C"/>
    <property type="match status" value="1"/>
</dbReference>
<gene>
    <name evidence="2" type="ORF">ESY86_16690</name>
</gene>
<feature type="signal peptide" evidence="1">
    <location>
        <begin position="1"/>
        <end position="19"/>
    </location>
</feature>
<dbReference type="InterPro" id="IPR026341">
    <property type="entry name" value="T9SS_type_B"/>
</dbReference>
<reference evidence="2 3" key="1">
    <citation type="submission" date="2019-08" db="EMBL/GenBank/DDBJ databases">
        <title>Genomes of Subsaximicrobium wynnwilliamsii strains.</title>
        <authorList>
            <person name="Bowman J.P."/>
        </authorList>
    </citation>
    <scope>NUCLEOTIDE SEQUENCE [LARGE SCALE GENOMIC DNA]</scope>
    <source>
        <strain evidence="2 3">2-80-2</strain>
    </source>
</reference>
<dbReference type="NCBIfam" id="TIGR04131">
    <property type="entry name" value="Bac_Flav_CTERM"/>
    <property type="match status" value="1"/>
</dbReference>
<protein>
    <submittedName>
        <fullName evidence="2">T9SS type B sorting domain-containing protein</fullName>
    </submittedName>
</protein>
<feature type="chain" id="PRO_5022718779" evidence="1">
    <location>
        <begin position="20"/>
        <end position="1607"/>
    </location>
</feature>